<protein>
    <submittedName>
        <fullName evidence="2 4">Uncharacterized protein</fullName>
    </submittedName>
</protein>
<feature type="compositionally biased region" description="Polar residues" evidence="1">
    <location>
        <begin position="204"/>
        <end position="219"/>
    </location>
</feature>
<proteinExistence type="predicted"/>
<dbReference type="OMA" id="KKECIAG"/>
<dbReference type="EMBL" id="UYYF01004551">
    <property type="protein sequence ID" value="VDN05346.1"/>
    <property type="molecule type" value="Genomic_DNA"/>
</dbReference>
<keyword evidence="3" id="KW-1185">Reference proteome</keyword>
<gene>
    <name evidence="2" type="ORF">TCLT_LOCUS7848</name>
</gene>
<dbReference type="OrthoDB" id="5851561at2759"/>
<feature type="region of interest" description="Disordered" evidence="1">
    <location>
        <begin position="145"/>
        <end position="219"/>
    </location>
</feature>
<feature type="region of interest" description="Disordered" evidence="1">
    <location>
        <begin position="1"/>
        <end position="47"/>
    </location>
</feature>
<evidence type="ECO:0000313" key="3">
    <source>
        <dbReference type="Proteomes" id="UP000276776"/>
    </source>
</evidence>
<organism evidence="4">
    <name type="scientific">Thelazia callipaeda</name>
    <name type="common">Oriental eyeworm</name>
    <name type="synonym">Parasitic nematode</name>
    <dbReference type="NCBI Taxonomy" id="103827"/>
    <lineage>
        <taxon>Eukaryota</taxon>
        <taxon>Metazoa</taxon>
        <taxon>Ecdysozoa</taxon>
        <taxon>Nematoda</taxon>
        <taxon>Chromadorea</taxon>
        <taxon>Rhabditida</taxon>
        <taxon>Spirurina</taxon>
        <taxon>Spiruromorpha</taxon>
        <taxon>Thelazioidea</taxon>
        <taxon>Thelaziidae</taxon>
        <taxon>Thelazia</taxon>
    </lineage>
</organism>
<name>A0A0N5D4G6_THECL</name>
<reference evidence="4" key="1">
    <citation type="submission" date="2017-02" db="UniProtKB">
        <authorList>
            <consortium name="WormBaseParasite"/>
        </authorList>
    </citation>
    <scope>IDENTIFICATION</scope>
</reference>
<accession>A0A0N5D4G6</accession>
<dbReference type="STRING" id="103827.A0A0N5D4G6"/>
<evidence type="ECO:0000256" key="1">
    <source>
        <dbReference type="SAM" id="MobiDB-lite"/>
    </source>
</evidence>
<evidence type="ECO:0000313" key="4">
    <source>
        <dbReference type="WBParaSite" id="TCLT_0000785901-mRNA-1"/>
    </source>
</evidence>
<dbReference type="Proteomes" id="UP000276776">
    <property type="component" value="Unassembled WGS sequence"/>
</dbReference>
<feature type="compositionally biased region" description="Polar residues" evidence="1">
    <location>
        <begin position="8"/>
        <end position="20"/>
    </location>
</feature>
<feature type="compositionally biased region" description="Polar residues" evidence="1">
    <location>
        <begin position="27"/>
        <end position="47"/>
    </location>
</feature>
<dbReference type="AlphaFoldDB" id="A0A0N5D4G6"/>
<sequence length="219" mass="23707">MSIAMETTPASVSSTSGTEMNSEKPLEQTSQNLQMSLSCSATSTPPLHQAAEQSSGLQIDLSTNLSNILNPSTNDIKNENSPVIGDDANSVLEHELEIQQKAFQRFTSSLNDLGFRSTFPINVFPPFLAALQQNPLTLHNQFVAASSNPRSSGDSPLPDDDDENNALAITEPEDLTVNFRRSKKECGTGGSNTDDNADSDTSGQQNWSYEEQFKQVSCT</sequence>
<feature type="compositionally biased region" description="Low complexity" evidence="1">
    <location>
        <begin position="191"/>
        <end position="203"/>
    </location>
</feature>
<evidence type="ECO:0000313" key="2">
    <source>
        <dbReference type="EMBL" id="VDN05346.1"/>
    </source>
</evidence>
<reference evidence="2 3" key="2">
    <citation type="submission" date="2018-11" db="EMBL/GenBank/DDBJ databases">
        <authorList>
            <consortium name="Pathogen Informatics"/>
        </authorList>
    </citation>
    <scope>NUCLEOTIDE SEQUENCE [LARGE SCALE GENOMIC DNA]</scope>
</reference>
<dbReference type="WBParaSite" id="TCLT_0000785901-mRNA-1">
    <property type="protein sequence ID" value="TCLT_0000785901-mRNA-1"/>
    <property type="gene ID" value="TCLT_0000785901"/>
</dbReference>